<sequence length="497" mass="50562">MTDSDATPGFVQGHDPRTGKPTGQPVPVTPADAVDRTAVAAAAAFPRWRDTAPAARAAALEAVADALDARAADLVAVADAETALGEVRLTGEVARATGQLRLFARLLRDGGHLDVVIDPPGGPGPDLRRTTRPTGPVAVFSASNFPFAFSVAGGDTASALAAGCPVVVKAHEAHPGTSELTATLVTRALARAGAPDGVFAVVHGFEAGPALVRHPAITAVGFTGSSRGGLALSELCARRAVPIPFYGELGSVNPVLVLPGAARGRRDDVATGYAASLTLGAGQFCTNPGVLFVPDDQPLIEALGAAVTRSAGAPMLSERIHAGYQESLDRLDRRADLTLLARGVPGDGPWAATPTVYRTTAAAVAAAPDLVTEEHFGPIGIVVTGAGPAEAADLLDRAGAGQLTATVQLDTGDADDLALARDALARLARHAGRLIVNGWPTGVAVTAAQHHGGPYPATTAPAHTSVGATAIRRWLVPVAYQDVPSELLPPELRDTTV</sequence>
<comment type="caution">
    <text evidence="4">The sequence shown here is derived from an EMBL/GenBank/DDBJ whole genome shotgun (WGS) entry which is preliminary data.</text>
</comment>
<organism evidence="4">
    <name type="scientific">Streptantibioticus silvisoli</name>
    <dbReference type="NCBI Taxonomy" id="2705255"/>
    <lineage>
        <taxon>Bacteria</taxon>
        <taxon>Bacillati</taxon>
        <taxon>Actinomycetota</taxon>
        <taxon>Actinomycetes</taxon>
        <taxon>Kitasatosporales</taxon>
        <taxon>Streptomycetaceae</taxon>
        <taxon>Streptantibioticus</taxon>
    </lineage>
</organism>
<protein>
    <submittedName>
        <fullName evidence="4">Aldehyde dehydrogenase (NADP(+))</fullName>
    </submittedName>
</protein>
<dbReference type="InterPro" id="IPR050740">
    <property type="entry name" value="Aldehyde_DH_Superfamily"/>
</dbReference>
<evidence type="ECO:0000256" key="1">
    <source>
        <dbReference type="ARBA" id="ARBA00023002"/>
    </source>
</evidence>
<accession>A0AA90HDD5</accession>
<keyword evidence="1" id="KW-0560">Oxidoreductase</keyword>
<dbReference type="SUPFAM" id="SSF53720">
    <property type="entry name" value="ALDH-like"/>
    <property type="match status" value="1"/>
</dbReference>
<dbReference type="RefSeq" id="WP_271315368.1">
    <property type="nucleotide sequence ID" value="NZ_JABXJJ020000037.1"/>
</dbReference>
<dbReference type="Gene3D" id="3.40.605.10">
    <property type="entry name" value="Aldehyde Dehydrogenase, Chain A, domain 1"/>
    <property type="match status" value="1"/>
</dbReference>
<dbReference type="PANTHER" id="PTHR43353">
    <property type="entry name" value="SUCCINATE-SEMIALDEHYDE DEHYDROGENASE, MITOCHONDRIAL"/>
    <property type="match status" value="1"/>
</dbReference>
<evidence type="ECO:0000259" key="3">
    <source>
        <dbReference type="Pfam" id="PF00171"/>
    </source>
</evidence>
<gene>
    <name evidence="4" type="ORF">POF50_026400</name>
</gene>
<feature type="domain" description="Aldehyde dehydrogenase" evidence="3">
    <location>
        <begin position="12"/>
        <end position="449"/>
    </location>
</feature>
<dbReference type="InterPro" id="IPR016163">
    <property type="entry name" value="Ald_DH_C"/>
</dbReference>
<dbReference type="Pfam" id="PF00171">
    <property type="entry name" value="Aldedh"/>
    <property type="match status" value="1"/>
</dbReference>
<dbReference type="GO" id="GO:0016620">
    <property type="term" value="F:oxidoreductase activity, acting on the aldehyde or oxo group of donors, NAD or NADP as acceptor"/>
    <property type="evidence" value="ECO:0007669"/>
    <property type="project" value="InterPro"/>
</dbReference>
<dbReference type="InterPro" id="IPR016162">
    <property type="entry name" value="Ald_DH_N"/>
</dbReference>
<dbReference type="Gene3D" id="3.40.309.10">
    <property type="entry name" value="Aldehyde Dehydrogenase, Chain A, domain 2"/>
    <property type="match status" value="1"/>
</dbReference>
<dbReference type="PANTHER" id="PTHR43353:SF3">
    <property type="entry name" value="ALDEHYDE DEHYDROGENASE-RELATED"/>
    <property type="match status" value="1"/>
</dbReference>
<evidence type="ECO:0000313" key="4">
    <source>
        <dbReference type="EMBL" id="MDI5972832.1"/>
    </source>
</evidence>
<dbReference type="EMBL" id="JABXJJ020000037">
    <property type="protein sequence ID" value="MDI5972832.1"/>
    <property type="molecule type" value="Genomic_DNA"/>
</dbReference>
<reference evidence="4" key="1">
    <citation type="submission" date="2023-05" db="EMBL/GenBank/DDBJ databases">
        <title>Streptantibioticus silvisoli sp. nov., acidotolerant actinomycetes 1 from pine litter.</title>
        <authorList>
            <person name="Swiecimska M."/>
            <person name="Golinska P."/>
            <person name="Sangal V."/>
            <person name="Wachnowicz B."/>
            <person name="Goodfellow M."/>
        </authorList>
    </citation>
    <scope>NUCLEOTIDE SEQUENCE</scope>
    <source>
        <strain evidence="4">SL13</strain>
    </source>
</reference>
<evidence type="ECO:0000256" key="2">
    <source>
        <dbReference type="SAM" id="MobiDB-lite"/>
    </source>
</evidence>
<dbReference type="InterPro" id="IPR044151">
    <property type="entry name" value="ALDH_KGSADH"/>
</dbReference>
<dbReference type="InterPro" id="IPR015590">
    <property type="entry name" value="Aldehyde_DH_dom"/>
</dbReference>
<feature type="region of interest" description="Disordered" evidence="2">
    <location>
        <begin position="1"/>
        <end position="30"/>
    </location>
</feature>
<dbReference type="InterPro" id="IPR016161">
    <property type="entry name" value="Ald_DH/histidinol_DH"/>
</dbReference>
<dbReference type="AlphaFoldDB" id="A0AA90HDD5"/>
<proteinExistence type="predicted"/>
<name>A0AA90HDD5_9ACTN</name>
<dbReference type="CDD" id="cd07129">
    <property type="entry name" value="ALDH_KGSADH"/>
    <property type="match status" value="1"/>
</dbReference>